<protein>
    <submittedName>
        <fullName evidence="5">Carbohydrate ABC transporter ATP-binding protein, CUT1 family</fullName>
    </submittedName>
</protein>
<dbReference type="PANTHER" id="PTHR24220:SF687">
    <property type="entry name" value="ABC TRANSPORTER ATP-BINDING PROTEIN SCO2324-RELATED"/>
    <property type="match status" value="1"/>
</dbReference>
<accession>A0A239AMN7</accession>
<evidence type="ECO:0000259" key="4">
    <source>
        <dbReference type="PROSITE" id="PS50893"/>
    </source>
</evidence>
<dbReference type="InterPro" id="IPR027417">
    <property type="entry name" value="P-loop_NTPase"/>
</dbReference>
<dbReference type="Proteomes" id="UP000198324">
    <property type="component" value="Unassembled WGS sequence"/>
</dbReference>
<evidence type="ECO:0000256" key="1">
    <source>
        <dbReference type="ARBA" id="ARBA00022448"/>
    </source>
</evidence>
<evidence type="ECO:0000256" key="3">
    <source>
        <dbReference type="ARBA" id="ARBA00022840"/>
    </source>
</evidence>
<dbReference type="InterPro" id="IPR015856">
    <property type="entry name" value="ABC_transpr_CbiO/EcfA_su"/>
</dbReference>
<dbReference type="OrthoDB" id="9809450at2"/>
<dbReference type="SUPFAM" id="SSF52540">
    <property type="entry name" value="P-loop containing nucleoside triphosphate hydrolases"/>
    <property type="match status" value="1"/>
</dbReference>
<dbReference type="EMBL" id="FZOC01000004">
    <property type="protein sequence ID" value="SNR96631.1"/>
    <property type="molecule type" value="Genomic_DNA"/>
</dbReference>
<name>A0A239AMN7_9BACT</name>
<gene>
    <name evidence="5" type="ORF">SAMN04488503_2086</name>
</gene>
<dbReference type="InterPro" id="IPR015854">
    <property type="entry name" value="ABC_transpr_LolD-like"/>
</dbReference>
<dbReference type="GO" id="GO:0016887">
    <property type="term" value="F:ATP hydrolysis activity"/>
    <property type="evidence" value="ECO:0007669"/>
    <property type="project" value="InterPro"/>
</dbReference>
<dbReference type="CDD" id="cd03225">
    <property type="entry name" value="ABC_cobalt_CbiO_domain1"/>
    <property type="match status" value="1"/>
</dbReference>
<keyword evidence="2" id="KW-0547">Nucleotide-binding</keyword>
<evidence type="ECO:0000313" key="6">
    <source>
        <dbReference type="Proteomes" id="UP000198324"/>
    </source>
</evidence>
<evidence type="ECO:0000256" key="2">
    <source>
        <dbReference type="ARBA" id="ARBA00022741"/>
    </source>
</evidence>
<organism evidence="5 6">
    <name type="scientific">Humidesulfovibrio mexicanus</name>
    <dbReference type="NCBI Taxonomy" id="147047"/>
    <lineage>
        <taxon>Bacteria</taxon>
        <taxon>Pseudomonadati</taxon>
        <taxon>Thermodesulfobacteriota</taxon>
        <taxon>Desulfovibrionia</taxon>
        <taxon>Desulfovibrionales</taxon>
        <taxon>Desulfovibrionaceae</taxon>
        <taxon>Humidesulfovibrio</taxon>
    </lineage>
</organism>
<dbReference type="SMART" id="SM00382">
    <property type="entry name" value="AAA"/>
    <property type="match status" value="1"/>
</dbReference>
<keyword evidence="3 5" id="KW-0067">ATP-binding</keyword>
<dbReference type="GO" id="GO:0005524">
    <property type="term" value="F:ATP binding"/>
    <property type="evidence" value="ECO:0007669"/>
    <property type="project" value="UniProtKB-KW"/>
</dbReference>
<dbReference type="AlphaFoldDB" id="A0A239AMN7"/>
<dbReference type="Gene3D" id="3.40.50.300">
    <property type="entry name" value="P-loop containing nucleotide triphosphate hydrolases"/>
    <property type="match status" value="1"/>
</dbReference>
<feature type="domain" description="ABC transporter" evidence="4">
    <location>
        <begin position="6"/>
        <end position="223"/>
    </location>
</feature>
<dbReference type="InterPro" id="IPR003593">
    <property type="entry name" value="AAA+_ATPase"/>
</dbReference>
<keyword evidence="1" id="KW-0813">Transport</keyword>
<dbReference type="InterPro" id="IPR003439">
    <property type="entry name" value="ABC_transporter-like_ATP-bd"/>
</dbReference>
<dbReference type="Pfam" id="PF00005">
    <property type="entry name" value="ABC_tran"/>
    <property type="match status" value="1"/>
</dbReference>
<dbReference type="PROSITE" id="PS50893">
    <property type="entry name" value="ABC_TRANSPORTER_2"/>
    <property type="match status" value="1"/>
</dbReference>
<keyword evidence="6" id="KW-1185">Reference proteome</keyword>
<dbReference type="PANTHER" id="PTHR24220">
    <property type="entry name" value="IMPORT ATP-BINDING PROTEIN"/>
    <property type="match status" value="1"/>
</dbReference>
<dbReference type="GO" id="GO:0022857">
    <property type="term" value="F:transmembrane transporter activity"/>
    <property type="evidence" value="ECO:0007669"/>
    <property type="project" value="TreeGrafter"/>
</dbReference>
<proteinExistence type="predicted"/>
<reference evidence="5 6" key="1">
    <citation type="submission" date="2017-06" db="EMBL/GenBank/DDBJ databases">
        <authorList>
            <person name="Kim H.J."/>
            <person name="Triplett B.A."/>
        </authorList>
    </citation>
    <scope>NUCLEOTIDE SEQUENCE [LARGE SCALE GENOMIC DNA]</scope>
    <source>
        <strain evidence="5 6">DSM 13116</strain>
    </source>
</reference>
<dbReference type="RefSeq" id="WP_089274314.1">
    <property type="nucleotide sequence ID" value="NZ_FZOC01000004.1"/>
</dbReference>
<sequence>MSAPLYGLRGVEAAYGAEGTALFVPRLDIPRGGILGLAGHNGSGKSTLLKLLGFQLMPRAGEMVFDGALVDARAWRSAHLLRRKAVLLGQDTCLLSRSVAANVAYGLKLRGLPTPPERIAWALEQVGLRAREYAGRSWRRLSGGEARRVALAARLVLSPLALLLDEPTAGLDRASVQHVKQAVLAARAEQGATLVIASHDLEWLSSCADTVLTLEEGRIVSGL</sequence>
<dbReference type="GO" id="GO:0005886">
    <property type="term" value="C:plasma membrane"/>
    <property type="evidence" value="ECO:0007669"/>
    <property type="project" value="TreeGrafter"/>
</dbReference>
<evidence type="ECO:0000313" key="5">
    <source>
        <dbReference type="EMBL" id="SNR96631.1"/>
    </source>
</evidence>